<gene>
    <name evidence="2" type="ORF">K6Y31_12935</name>
</gene>
<keyword evidence="1" id="KW-0175">Coiled coil</keyword>
<dbReference type="InterPro" id="IPR038338">
    <property type="entry name" value="PriC_sf"/>
</dbReference>
<dbReference type="Gene3D" id="1.20.1270.340">
    <property type="match status" value="1"/>
</dbReference>
<accession>A0ABS8WBT8</accession>
<reference evidence="2 3" key="1">
    <citation type="journal article" date="2022" name="Environ. Microbiol. Rep.">
        <title>Eco-phylogenetic analyses reveal divergent evolution of vitamin B12 metabolism in the marine bacterial family 'Psychromonadaceae'.</title>
        <authorList>
            <person name="Jin X."/>
            <person name="Yang Y."/>
            <person name="Cao H."/>
            <person name="Gao B."/>
            <person name="Zhao Z."/>
        </authorList>
    </citation>
    <scope>NUCLEOTIDE SEQUENCE [LARGE SCALE GENOMIC DNA]</scope>
    <source>
        <strain evidence="2 3">MKS20</strain>
    </source>
</reference>
<keyword evidence="3" id="KW-1185">Reference proteome</keyword>
<dbReference type="Proteomes" id="UP001201273">
    <property type="component" value="Unassembled WGS sequence"/>
</dbReference>
<evidence type="ECO:0000313" key="2">
    <source>
        <dbReference type="EMBL" id="MCE2595718.1"/>
    </source>
</evidence>
<organism evidence="2 3">
    <name type="scientific">Motilimonas cestriensis</name>
    <dbReference type="NCBI Taxonomy" id="2742685"/>
    <lineage>
        <taxon>Bacteria</taxon>
        <taxon>Pseudomonadati</taxon>
        <taxon>Pseudomonadota</taxon>
        <taxon>Gammaproteobacteria</taxon>
        <taxon>Alteromonadales</taxon>
        <taxon>Alteromonadales genera incertae sedis</taxon>
        <taxon>Motilimonas</taxon>
    </lineage>
</organism>
<dbReference type="InterPro" id="IPR010890">
    <property type="entry name" value="PriC"/>
</dbReference>
<proteinExistence type="predicted"/>
<dbReference type="EMBL" id="JAIMJA010000012">
    <property type="protein sequence ID" value="MCE2595718.1"/>
    <property type="molecule type" value="Genomic_DNA"/>
</dbReference>
<protein>
    <submittedName>
        <fullName evidence="2">Primosomal replication protein</fullName>
    </submittedName>
</protein>
<feature type="coiled-coil region" evidence="1">
    <location>
        <begin position="4"/>
        <end position="31"/>
    </location>
</feature>
<comment type="caution">
    <text evidence="2">The sequence shown here is derived from an EMBL/GenBank/DDBJ whole genome shotgun (WGS) entry which is preliminary data.</text>
</comment>
<sequence length="188" mass="21284">MVDISQLSTRLAQLTQQCQTLDNQLTAQQRENFHFNKSLFAKPEKSLTGYCNQVGKRIKDLEQALTEGVSNQLIAHRCEALADQFAGLLKLVAQAQKGNGQLFSHHPAPEEKKLYQKLQKQYEYERRLEQMLAHSKQQGARLVGAEKRSAQQATKTLEGRLERCKTATFAVELAIREFESSSAFIGNF</sequence>
<dbReference type="Pfam" id="PF07445">
    <property type="entry name" value="PriC"/>
    <property type="match status" value="1"/>
</dbReference>
<dbReference type="RefSeq" id="WP_233053392.1">
    <property type="nucleotide sequence ID" value="NZ_JAIMJA010000012.1"/>
</dbReference>
<evidence type="ECO:0000256" key="1">
    <source>
        <dbReference type="SAM" id="Coils"/>
    </source>
</evidence>
<name>A0ABS8WBT8_9GAMM</name>
<evidence type="ECO:0000313" key="3">
    <source>
        <dbReference type="Proteomes" id="UP001201273"/>
    </source>
</evidence>